<evidence type="ECO:0000313" key="1">
    <source>
        <dbReference type="EMBL" id="KAF5904594.1"/>
    </source>
</evidence>
<sequence>MPVKKRYTPQKAVLHCTTQRKHVFEPRAPPHDCRRKLARTKAERERAHGGIIDRCPAFLLLASIRAERGELRGESCPFDP</sequence>
<dbReference type="GO" id="GO:0005840">
    <property type="term" value="C:ribosome"/>
    <property type="evidence" value="ECO:0007669"/>
    <property type="project" value="UniProtKB-KW"/>
</dbReference>
<gene>
    <name evidence="1" type="primary">rpl34e</name>
    <name evidence="1" type="ORF">DAT39_005672</name>
</gene>
<keyword evidence="2" id="KW-1185">Reference proteome</keyword>
<dbReference type="Proteomes" id="UP000727407">
    <property type="component" value="Unassembled WGS sequence"/>
</dbReference>
<proteinExistence type="predicted"/>
<accession>A0A8J4U4Z8</accession>
<name>A0A8J4U4Z8_CLAMG</name>
<evidence type="ECO:0000313" key="2">
    <source>
        <dbReference type="Proteomes" id="UP000727407"/>
    </source>
</evidence>
<reference evidence="1" key="1">
    <citation type="submission" date="2020-07" db="EMBL/GenBank/DDBJ databases">
        <title>Clarias magur genome sequencing, assembly and annotation.</title>
        <authorList>
            <person name="Kushwaha B."/>
            <person name="Kumar R."/>
            <person name="Das P."/>
            <person name="Joshi C.G."/>
            <person name="Kumar D."/>
            <person name="Nagpure N.S."/>
            <person name="Pandey M."/>
            <person name="Agarwal S."/>
            <person name="Srivastava S."/>
            <person name="Singh M."/>
            <person name="Sahoo L."/>
            <person name="Jayasankar P."/>
            <person name="Meher P.K."/>
            <person name="Koringa P.G."/>
            <person name="Iquebal M.A."/>
            <person name="Das S.P."/>
            <person name="Bit A."/>
            <person name="Patnaik S."/>
            <person name="Patel N."/>
            <person name="Shah T.M."/>
            <person name="Hinsu A."/>
            <person name="Jena J.K."/>
        </authorList>
    </citation>
    <scope>NUCLEOTIDE SEQUENCE</scope>
    <source>
        <strain evidence="1">CIFAMagur01</strain>
        <tissue evidence="1">Testis</tissue>
    </source>
</reference>
<comment type="caution">
    <text evidence="1">The sequence shown here is derived from an EMBL/GenBank/DDBJ whole genome shotgun (WGS) entry which is preliminary data.</text>
</comment>
<keyword evidence="1" id="KW-0689">Ribosomal protein</keyword>
<keyword evidence="1" id="KW-0687">Ribonucleoprotein</keyword>
<protein>
    <submittedName>
        <fullName evidence="1">50S ribosomal protein L34e</fullName>
    </submittedName>
</protein>
<dbReference type="AlphaFoldDB" id="A0A8J4U4Z8"/>
<organism evidence="1 2">
    <name type="scientific">Clarias magur</name>
    <name type="common">Asian catfish</name>
    <name type="synonym">Macropteronotus magur</name>
    <dbReference type="NCBI Taxonomy" id="1594786"/>
    <lineage>
        <taxon>Eukaryota</taxon>
        <taxon>Metazoa</taxon>
        <taxon>Chordata</taxon>
        <taxon>Craniata</taxon>
        <taxon>Vertebrata</taxon>
        <taxon>Euteleostomi</taxon>
        <taxon>Actinopterygii</taxon>
        <taxon>Neopterygii</taxon>
        <taxon>Teleostei</taxon>
        <taxon>Ostariophysi</taxon>
        <taxon>Siluriformes</taxon>
        <taxon>Clariidae</taxon>
        <taxon>Clarias</taxon>
    </lineage>
</organism>
<dbReference type="EMBL" id="QNUK01000055">
    <property type="protein sequence ID" value="KAF5904594.1"/>
    <property type="molecule type" value="Genomic_DNA"/>
</dbReference>